<name>A0A086PHX0_TOXGO</name>
<evidence type="ECO:0000313" key="2">
    <source>
        <dbReference type="Proteomes" id="UP000028821"/>
    </source>
</evidence>
<dbReference type="Gene3D" id="3.30.70.1230">
    <property type="entry name" value="Nucleotide cyclase"/>
    <property type="match status" value="1"/>
</dbReference>
<reference evidence="1 2" key="1">
    <citation type="submission" date="2014-04" db="EMBL/GenBank/DDBJ databases">
        <authorList>
            <person name="Sibley D."/>
            <person name="Venepally P."/>
            <person name="Karamycheva S."/>
            <person name="Hadjithomas M."/>
            <person name="Khan A."/>
            <person name="Brunk B."/>
            <person name="Roos D."/>
            <person name="Caler E."/>
            <person name="Lorenzi H."/>
        </authorList>
    </citation>
    <scope>NUCLEOTIDE SEQUENCE [LARGE SCALE GENOMIC DNA]</scope>
    <source>
        <strain evidence="1 2">MAS</strain>
    </source>
</reference>
<dbReference type="Proteomes" id="UP000028821">
    <property type="component" value="Unassembled WGS sequence"/>
</dbReference>
<dbReference type="EMBL" id="AEXC02003151">
    <property type="protein sequence ID" value="KFG99951.1"/>
    <property type="molecule type" value="Genomic_DNA"/>
</dbReference>
<feature type="non-terminal residue" evidence="1">
    <location>
        <position position="1"/>
    </location>
</feature>
<dbReference type="SUPFAM" id="SSF55073">
    <property type="entry name" value="Nucleotide cyclase"/>
    <property type="match status" value="1"/>
</dbReference>
<dbReference type="InterPro" id="IPR029787">
    <property type="entry name" value="Nucleotide_cyclase"/>
</dbReference>
<evidence type="ECO:0000313" key="1">
    <source>
        <dbReference type="EMBL" id="KFG99951.1"/>
    </source>
</evidence>
<comment type="caution">
    <text evidence="1">The sequence shown here is derived from an EMBL/GenBank/DDBJ whole genome shotgun (WGS) entry which is preliminary data.</text>
</comment>
<accession>A0A086PHX0</accession>
<proteinExistence type="predicted"/>
<gene>
    <name evidence="1" type="ORF">TGMAS_417730</name>
</gene>
<protein>
    <submittedName>
        <fullName evidence="1">Putative guanyl cyclase</fullName>
    </submittedName>
</protein>
<dbReference type="AlphaFoldDB" id="A0A086PHX0"/>
<organism evidence="1 2">
    <name type="scientific">Toxoplasma gondii MAS</name>
    <dbReference type="NCBI Taxonomy" id="943118"/>
    <lineage>
        <taxon>Eukaryota</taxon>
        <taxon>Sar</taxon>
        <taxon>Alveolata</taxon>
        <taxon>Apicomplexa</taxon>
        <taxon>Conoidasida</taxon>
        <taxon>Coccidia</taxon>
        <taxon>Eucoccidiorida</taxon>
        <taxon>Eimeriorina</taxon>
        <taxon>Sarcocystidae</taxon>
        <taxon>Toxoplasma</taxon>
    </lineage>
</organism>
<sequence length="36" mass="3982">TVGNEIRKEYTALGDYVNLAARLMAKAGPREIFVDV</sequence>
<dbReference type="VEuPathDB" id="ToxoDB:TGMAS_417730"/>